<dbReference type="RefSeq" id="XP_046063306.1">
    <property type="nucleotide sequence ID" value="XM_046203539.1"/>
</dbReference>
<proteinExistence type="predicted"/>
<sequence>MSRLSSSKNSEEIPWMNLEKLGTSFTRCPLVRSLIHDNVLEDGLLKIELASLISITEYGNFDVGVDGDSDSVVTRHLESRSGVHCSQSWLQIVFLDKLLQLLVVGREFVDGFLWKTSLFQSFHVLVVSELVGGIAGVTHREVHLVVVVLFVREDEIVQVFFFQRETNIVGVSELEVVVVEIKSSDNWVRVVVVVIVVVLVGVDENRKMSQDSGLDLHQIVWMDPELEHLVAVLFLTDVVNRCTRGCRNLSRGRKFLDGVLQRGRQRAGSELVSHERVQGRDSEQVGRSVFADVVQRQRLHSHVQKSLNRVSLVQSVMFLDDLDETGEIESGKMIQLLGQRKKLL</sequence>
<comment type="caution">
    <text evidence="1">The sequence shown here is derived from an EMBL/GenBank/DDBJ whole genome shotgun (WGS) entry which is preliminary data.</text>
</comment>
<organism evidence="1 2">
    <name type="scientific">Ogataea philodendri</name>
    <dbReference type="NCBI Taxonomy" id="1378263"/>
    <lineage>
        <taxon>Eukaryota</taxon>
        <taxon>Fungi</taxon>
        <taxon>Dikarya</taxon>
        <taxon>Ascomycota</taxon>
        <taxon>Saccharomycotina</taxon>
        <taxon>Pichiomycetes</taxon>
        <taxon>Pichiales</taxon>
        <taxon>Pichiaceae</taxon>
        <taxon>Ogataea</taxon>
    </lineage>
</organism>
<name>A0A9P8PCQ8_9ASCO</name>
<protein>
    <submittedName>
        <fullName evidence="1">Uncharacterized protein</fullName>
    </submittedName>
</protein>
<evidence type="ECO:0000313" key="2">
    <source>
        <dbReference type="Proteomes" id="UP000769157"/>
    </source>
</evidence>
<evidence type="ECO:0000313" key="1">
    <source>
        <dbReference type="EMBL" id="KAH3668892.1"/>
    </source>
</evidence>
<reference evidence="1" key="2">
    <citation type="submission" date="2021-01" db="EMBL/GenBank/DDBJ databases">
        <authorList>
            <person name="Schikora-Tamarit M.A."/>
        </authorList>
    </citation>
    <scope>NUCLEOTIDE SEQUENCE</scope>
    <source>
        <strain evidence="1">CBS6075</strain>
    </source>
</reference>
<reference evidence="1" key="1">
    <citation type="journal article" date="2021" name="Open Biol.">
        <title>Shared evolutionary footprints suggest mitochondrial oxidative damage underlies multiple complex I losses in fungi.</title>
        <authorList>
            <person name="Schikora-Tamarit M.A."/>
            <person name="Marcet-Houben M."/>
            <person name="Nosek J."/>
            <person name="Gabaldon T."/>
        </authorList>
    </citation>
    <scope>NUCLEOTIDE SEQUENCE</scope>
    <source>
        <strain evidence="1">CBS6075</strain>
    </source>
</reference>
<gene>
    <name evidence="1" type="ORF">OGAPHI_002647</name>
</gene>
<keyword evidence="2" id="KW-1185">Reference proteome</keyword>
<dbReference type="AlphaFoldDB" id="A0A9P8PCQ8"/>
<dbReference type="EMBL" id="JAEUBE010000158">
    <property type="protein sequence ID" value="KAH3668892.1"/>
    <property type="molecule type" value="Genomic_DNA"/>
</dbReference>
<dbReference type="Proteomes" id="UP000769157">
    <property type="component" value="Unassembled WGS sequence"/>
</dbReference>
<accession>A0A9P8PCQ8</accession>
<dbReference type="OrthoDB" id="10682999at2759"/>
<dbReference type="GeneID" id="70234614"/>